<accession>A0ABN6XHN4</accession>
<organism evidence="1 2">
    <name type="scientific">Naasia aerilata</name>
    <dbReference type="NCBI Taxonomy" id="1162966"/>
    <lineage>
        <taxon>Bacteria</taxon>
        <taxon>Bacillati</taxon>
        <taxon>Actinomycetota</taxon>
        <taxon>Actinomycetes</taxon>
        <taxon>Micrococcales</taxon>
        <taxon>Microbacteriaceae</taxon>
        <taxon>Naasia</taxon>
    </lineage>
</organism>
<reference evidence="2" key="1">
    <citation type="journal article" date="2019" name="Int. J. Syst. Evol. Microbiol.">
        <title>The Global Catalogue of Microorganisms (GCM) 10K type strain sequencing project: providing services to taxonomists for standard genome sequencing and annotation.</title>
        <authorList>
            <consortium name="The Broad Institute Genomics Platform"/>
            <consortium name="The Broad Institute Genome Sequencing Center for Infectious Disease"/>
            <person name="Wu L."/>
            <person name="Ma J."/>
        </authorList>
    </citation>
    <scope>NUCLEOTIDE SEQUENCE [LARGE SCALE GENOMIC DNA]</scope>
    <source>
        <strain evidence="2">NBRC 108725</strain>
    </source>
</reference>
<evidence type="ECO:0000313" key="1">
    <source>
        <dbReference type="EMBL" id="BDZ44339.1"/>
    </source>
</evidence>
<sequence length="233" mass="23306">MTLTVTDNAGATATSSRSITVGAAQPAELARDDFGRTTTGGWGTAPVGGAWTLGSTTTSAYSTDGSSGRITSTGAGRTYEAFLGGVTTTSADVRATTTATPVPAGGSVYLSLIGRRVGTADYRARAVISAQGAITLQLNRSGTTVASTAAGTFADGDRLQLRLQVTGTSPTTLRAKLWKAGTAEPAAWQVTFSDSTAELQTAGSSGLGLYVGSSVTSLPTTAGFDDFSLVAAG</sequence>
<evidence type="ECO:0000313" key="2">
    <source>
        <dbReference type="Proteomes" id="UP001321498"/>
    </source>
</evidence>
<keyword evidence="2" id="KW-1185">Reference proteome</keyword>
<name>A0ABN6XHN4_9MICO</name>
<gene>
    <name evidence="1" type="ORF">GCM10025866_02480</name>
</gene>
<protein>
    <submittedName>
        <fullName evidence="1">Uncharacterized protein</fullName>
    </submittedName>
</protein>
<proteinExistence type="predicted"/>
<dbReference type="EMBL" id="AP027731">
    <property type="protein sequence ID" value="BDZ44339.1"/>
    <property type="molecule type" value="Genomic_DNA"/>
</dbReference>
<dbReference type="Proteomes" id="UP001321498">
    <property type="component" value="Chromosome"/>
</dbReference>